<comment type="caution">
    <text evidence="1">The sequence shown here is derived from an EMBL/GenBank/DDBJ whole genome shotgun (WGS) entry which is preliminary data.</text>
</comment>
<organism evidence="1 2">
    <name type="scientific">Micromonospora vulcania</name>
    <dbReference type="NCBI Taxonomy" id="1441873"/>
    <lineage>
        <taxon>Bacteria</taxon>
        <taxon>Bacillati</taxon>
        <taxon>Actinomycetota</taxon>
        <taxon>Actinomycetes</taxon>
        <taxon>Micromonosporales</taxon>
        <taxon>Micromonosporaceae</taxon>
        <taxon>Micromonospora</taxon>
    </lineage>
</organism>
<accession>A0ABW1HAS0</accession>
<evidence type="ECO:0008006" key="3">
    <source>
        <dbReference type="Google" id="ProtNLM"/>
    </source>
</evidence>
<protein>
    <recommendedName>
        <fullName evidence="3">4Fe-4S Wbl-type domain-containing protein</fullName>
    </recommendedName>
</protein>
<reference evidence="2" key="1">
    <citation type="journal article" date="2019" name="Int. J. Syst. Evol. Microbiol.">
        <title>The Global Catalogue of Microorganisms (GCM) 10K type strain sequencing project: providing services to taxonomists for standard genome sequencing and annotation.</title>
        <authorList>
            <consortium name="The Broad Institute Genomics Platform"/>
            <consortium name="The Broad Institute Genome Sequencing Center for Infectious Disease"/>
            <person name="Wu L."/>
            <person name="Ma J."/>
        </authorList>
    </citation>
    <scope>NUCLEOTIDE SEQUENCE [LARGE SCALE GENOMIC DNA]</scope>
    <source>
        <strain evidence="2">CGMCC 4.7144</strain>
    </source>
</reference>
<proteinExistence type="predicted"/>
<evidence type="ECO:0000313" key="1">
    <source>
        <dbReference type="EMBL" id="MFC5925801.1"/>
    </source>
</evidence>
<dbReference type="Proteomes" id="UP001596226">
    <property type="component" value="Unassembled WGS sequence"/>
</dbReference>
<dbReference type="RefSeq" id="WP_377513876.1">
    <property type="nucleotide sequence ID" value="NZ_JBHSQS010000012.1"/>
</dbReference>
<gene>
    <name evidence="1" type="ORF">ACFQGL_20900</name>
</gene>
<keyword evidence="2" id="KW-1185">Reference proteome</keyword>
<dbReference type="EMBL" id="JBHSQS010000012">
    <property type="protein sequence ID" value="MFC5925801.1"/>
    <property type="molecule type" value="Genomic_DNA"/>
</dbReference>
<sequence length="54" mass="6264">MTARSIALPAARWRRTLDEHQAVDGRCPRCRKQGRCWEWAEAFGQLVTHDLLLS</sequence>
<evidence type="ECO:0000313" key="2">
    <source>
        <dbReference type="Proteomes" id="UP001596226"/>
    </source>
</evidence>
<name>A0ABW1HAS0_9ACTN</name>